<evidence type="ECO:0000313" key="1">
    <source>
        <dbReference type="EMBL" id="MDT0684158.1"/>
    </source>
</evidence>
<dbReference type="SUPFAM" id="SSF52467">
    <property type="entry name" value="DHS-like NAD/FAD-binding domain"/>
    <property type="match status" value="1"/>
</dbReference>
<comment type="caution">
    <text evidence="1">The sequence shown here is derived from an EMBL/GenBank/DDBJ whole genome shotgun (WGS) entry which is preliminary data.</text>
</comment>
<dbReference type="Pfam" id="PF13289">
    <property type="entry name" value="SIR2_2"/>
    <property type="match status" value="1"/>
</dbReference>
<name>A0ABU3DKB5_9RHOB</name>
<dbReference type="EMBL" id="JAVRHL010000003">
    <property type="protein sequence ID" value="MDT0684158.1"/>
    <property type="molecule type" value="Genomic_DNA"/>
</dbReference>
<keyword evidence="2" id="KW-1185">Reference proteome</keyword>
<evidence type="ECO:0000313" key="2">
    <source>
        <dbReference type="Proteomes" id="UP001265259"/>
    </source>
</evidence>
<sequence>MPLRFSEEGPEFPSSLVDALLRGEVVFLCGAGISAPQLPGFKALVDNCYEELNLDKDRSEHLSYETGTFEEVLGSLSRRIVDPDELIRTVSDLVKLPETPDLTRHRTILRLSRDLENRPTIVTTNFDTLIEHAWLLEDVPAETVARSSSAGQALPLPGSSGFQGIIHIHGRIGDPVIGVDQSALVMTSADYGDAYMRSGWVSRFLFDLCRCKTVVLIGYSANDAPVRYFLNVLEADRTRFPDLRTVYALDAIRDNEEDTTARWAALAVEALPYHPVTDPDGQPQSHTALWRDLASLADLIETPKATRRRWTSDLLAKPHASATQAELDWIAWLFTGRRDLFDLVINVVRDSAWLDFFAERKLWTDQDADWVSAAWAGKDLRSKGRFAAALMWNAKLGGDFREQLALKLGQVQDLPDPWYLAWRLMATSKPQRFDWDERSYAVQRELASAPVLYTDLQKAVRLLSPNLVLEPNRSELYGSPAPDTPERLSDLAWVRLTLPDRGGAVALLDALLRQPQPLVLIELATAALRDAIGLGIDAGMVTADFDRIDAGVPSIEAHSQNEHRGGVVFLTELLARLLPTVLASDVKVARRHAEEWQSMPGRVGLRLWMHALRDRSLYHSTDAIEGLLDLSLDDFWRTHRELALAVRDRAGNADQEVVAALEHRIRTEARLHYQRYEIEDGQPDWRDYARDQEVWFRLNMLADAGVLSGEGADELAAIIARHLHLDREVADRDFFKSYSSGVRRVVGDATVIAEAPDNDRLRVAQESLTSHVIEKQQGWHAFCQSNPDGALEILNDAPLDEVNAPLWSKLASVLAHGSGLADEHRQTLTLSIFRTLDAADNQFLVRIIPSLADLYWSTPRRADNAISAWWPKLFQAAVALDCTEVEEDRDIVYRALNSPTGRLTDAMLVELDEQRKAGGTASQALIGNLTTVVSAPGYSGILAKTSLVQNLNFTLSFNVTEVNESLVVALGEDGWEAHALRKVLVSHSRLSPLAMRMFGQSIVKGAASMDSDEGAYWAALNLLSPVLDVVRRGEEAEISGIGAKDVAAGLREGSLALREGAVEVMAGWIEQAEEGAGASWRTAICPLMARVWPRERRFKHPRLSRKFANLAVAAGAAFPEALIFLKPYITPLEGYSGTYEINASTAPDDYPAETLTLLWILLGPDSQATSHDVPKLLDRLISADPKLERDRRLQWLEQRYIRYQ</sequence>
<reference evidence="1 2" key="1">
    <citation type="submission" date="2023-09" db="EMBL/GenBank/DDBJ databases">
        <authorList>
            <person name="Rey-Velasco X."/>
        </authorList>
    </citation>
    <scope>NUCLEOTIDE SEQUENCE [LARGE SCALE GENOMIC DNA]</scope>
    <source>
        <strain evidence="1 2">F158</strain>
    </source>
</reference>
<protein>
    <submittedName>
        <fullName evidence="1">SIR2 family protein</fullName>
    </submittedName>
</protein>
<proteinExistence type="predicted"/>
<dbReference type="InterPro" id="IPR029035">
    <property type="entry name" value="DHS-like_NAD/FAD-binding_dom"/>
</dbReference>
<dbReference type="RefSeq" id="WP_311693317.1">
    <property type="nucleotide sequence ID" value="NZ_JAVRHL010000003.1"/>
</dbReference>
<dbReference type="Proteomes" id="UP001265259">
    <property type="component" value="Unassembled WGS sequence"/>
</dbReference>
<accession>A0ABU3DKB5</accession>
<gene>
    <name evidence="1" type="ORF">RM543_15845</name>
</gene>
<organism evidence="1 2">
    <name type="scientific">Tropicimonas omnivorans</name>
    <dbReference type="NCBI Taxonomy" id="3075590"/>
    <lineage>
        <taxon>Bacteria</taxon>
        <taxon>Pseudomonadati</taxon>
        <taxon>Pseudomonadota</taxon>
        <taxon>Alphaproteobacteria</taxon>
        <taxon>Rhodobacterales</taxon>
        <taxon>Roseobacteraceae</taxon>
        <taxon>Tropicimonas</taxon>
    </lineage>
</organism>